<dbReference type="SUPFAM" id="SSF47598">
    <property type="entry name" value="Ribbon-helix-helix"/>
    <property type="match status" value="1"/>
</dbReference>
<dbReference type="GeneID" id="4782092"/>
<dbReference type="InterPro" id="IPR002145">
    <property type="entry name" value="CopG"/>
</dbReference>
<organism evidence="2 3">
    <name type="scientific">Hyperthermus butylicus (strain DSM 5456 / JCM 9403 / PLM1-5)</name>
    <dbReference type="NCBI Taxonomy" id="415426"/>
    <lineage>
        <taxon>Archaea</taxon>
        <taxon>Thermoproteota</taxon>
        <taxon>Thermoprotei</taxon>
        <taxon>Desulfurococcales</taxon>
        <taxon>Pyrodictiaceae</taxon>
        <taxon>Hyperthermus</taxon>
    </lineage>
</organism>
<dbReference type="AlphaFoldDB" id="A2BM81"/>
<accession>A2BM81</accession>
<dbReference type="Proteomes" id="UP000002593">
    <property type="component" value="Chromosome"/>
</dbReference>
<feature type="domain" description="Ribbon-helix-helix protein CopG" evidence="1">
    <location>
        <begin position="20"/>
        <end position="57"/>
    </location>
</feature>
<evidence type="ECO:0000259" key="1">
    <source>
        <dbReference type="Pfam" id="PF01402"/>
    </source>
</evidence>
<dbReference type="RefSeq" id="WP_011822410.1">
    <property type="nucleotide sequence ID" value="NC_008818.1"/>
</dbReference>
<dbReference type="CDD" id="cd22231">
    <property type="entry name" value="RHH_NikR_HicB-like"/>
    <property type="match status" value="1"/>
</dbReference>
<dbReference type="KEGG" id="hbu:Hbut_1260"/>
<dbReference type="InterPro" id="IPR010985">
    <property type="entry name" value="Ribbon_hlx_hlx"/>
</dbReference>
<dbReference type="OrthoDB" id="25654at2157"/>
<dbReference type="Gene3D" id="1.10.1220.10">
    <property type="entry name" value="Met repressor-like"/>
    <property type="match status" value="1"/>
</dbReference>
<name>A2BM81_HYPBU</name>
<evidence type="ECO:0000313" key="2">
    <source>
        <dbReference type="EMBL" id="ABM81092.1"/>
    </source>
</evidence>
<dbReference type="HOGENOM" id="CLU_2257325_0_0_2"/>
<evidence type="ECO:0000313" key="3">
    <source>
        <dbReference type="Proteomes" id="UP000002593"/>
    </source>
</evidence>
<dbReference type="EnsemblBacteria" id="ABM81092">
    <property type="protein sequence ID" value="ABM81092"/>
    <property type="gene ID" value="Hbut_1260"/>
</dbReference>
<proteinExistence type="predicted"/>
<reference evidence="2 3" key="1">
    <citation type="journal article" date="2007" name="Archaea">
        <title>The genome of Hyperthermus butylicus: a sulfur-reducing, peptide fermenting, neutrophilic Crenarchaeote growing up to 108 degrees C.</title>
        <authorList>
            <person name="Brugger K."/>
            <person name="Chen L."/>
            <person name="Stark M."/>
            <person name="Zibat A."/>
            <person name="Redder P."/>
            <person name="Ruepp A."/>
            <person name="Awayez M."/>
            <person name="She Q."/>
            <person name="Garrett R.A."/>
            <person name="Klenk H.P."/>
        </authorList>
    </citation>
    <scope>NUCLEOTIDE SEQUENCE [LARGE SCALE GENOMIC DNA]</scope>
    <source>
        <strain evidence="3">DSM 5456 / JCM 9403 / PLM1-5</strain>
    </source>
</reference>
<dbReference type="eggNOG" id="arCOG01008">
    <property type="taxonomic scope" value="Archaea"/>
</dbReference>
<keyword evidence="3" id="KW-1185">Reference proteome</keyword>
<dbReference type="Pfam" id="PF01402">
    <property type="entry name" value="RHH_1"/>
    <property type="match status" value="1"/>
</dbReference>
<dbReference type="EMBL" id="CP000493">
    <property type="protein sequence ID" value="ABM81092.1"/>
    <property type="molecule type" value="Genomic_DNA"/>
</dbReference>
<dbReference type="GO" id="GO:0006355">
    <property type="term" value="P:regulation of DNA-templated transcription"/>
    <property type="evidence" value="ECO:0007669"/>
    <property type="project" value="InterPro"/>
</dbReference>
<gene>
    <name evidence="2" type="ordered locus">Hbut_1260</name>
</gene>
<dbReference type="InterPro" id="IPR013321">
    <property type="entry name" value="Arc_rbn_hlx_hlx"/>
</dbReference>
<protein>
    <recommendedName>
        <fullName evidence="1">Ribbon-helix-helix protein CopG domain-containing protein</fullName>
    </recommendedName>
</protein>
<sequence length="103" mass="11527">MARQPSDTQIIDVVVPSPKKVVSVKLEVEIIEELDRTWRALGYTSRSEFIREAILYYMQVVQARRAATSAAIRGDNMGRVLANGEAGAEEVEEEEFVEEEGVV</sequence>